<feature type="transmembrane region" description="Helical" evidence="1">
    <location>
        <begin position="114"/>
        <end position="136"/>
    </location>
</feature>
<name>A0A0F7L999_9VIRU</name>
<organism evidence="2">
    <name type="scientific">uncultured marine virus</name>
    <dbReference type="NCBI Taxonomy" id="186617"/>
    <lineage>
        <taxon>Viruses</taxon>
        <taxon>environmental samples</taxon>
    </lineage>
</organism>
<keyword evidence="1" id="KW-0472">Membrane</keyword>
<sequence length="144" mass="14860">MTGAGSEPEPLPHPLARARVPVGASHLLHSRPLVGVHPDAAGPLVVNGRASSWASLRQRLSCASALGARQDAVVLVVALDAGAMGHPTSCRARVAALTNRATARRLALSPPSTISLMASLTMAFGVIGLEPSALAARKWRRAVQ</sequence>
<dbReference type="EMBL" id="KR029601">
    <property type="protein sequence ID" value="AKH48168.1"/>
    <property type="molecule type" value="Genomic_DNA"/>
</dbReference>
<evidence type="ECO:0000313" key="2">
    <source>
        <dbReference type="EMBL" id="AKH48168.1"/>
    </source>
</evidence>
<reference evidence="2" key="2">
    <citation type="submission" date="2015-03" db="EMBL/GenBank/DDBJ databases">
        <authorList>
            <person name="Chow C.-E.T."/>
            <person name="Winget D.M."/>
            <person name="White R.A.III."/>
            <person name="Hallam S.J."/>
            <person name="Suttle C.A."/>
        </authorList>
    </citation>
    <scope>NUCLEOTIDE SEQUENCE</scope>
    <source>
        <strain evidence="2">Oxic1_6</strain>
    </source>
</reference>
<evidence type="ECO:0000256" key="1">
    <source>
        <dbReference type="SAM" id="Phobius"/>
    </source>
</evidence>
<keyword evidence="1" id="KW-0812">Transmembrane</keyword>
<proteinExistence type="predicted"/>
<protein>
    <submittedName>
        <fullName evidence="2">Uncharacterized protein</fullName>
    </submittedName>
</protein>
<reference evidence="2" key="1">
    <citation type="journal article" date="2015" name="Front. Microbiol.">
        <title>Combining genomic sequencing methods to explore viral diversity and reveal potential virus-host interactions.</title>
        <authorList>
            <person name="Chow C.E."/>
            <person name="Winget D.M."/>
            <person name="White R.A.III."/>
            <person name="Hallam S.J."/>
            <person name="Suttle C.A."/>
        </authorList>
    </citation>
    <scope>NUCLEOTIDE SEQUENCE</scope>
    <source>
        <strain evidence="2">Oxic1_6</strain>
    </source>
</reference>
<accession>A0A0F7L999</accession>
<keyword evidence="1" id="KW-1133">Transmembrane helix</keyword>